<name>A0A5Y7LDH5_SALER</name>
<keyword evidence="2" id="KW-0472">Membrane</keyword>
<protein>
    <recommendedName>
        <fullName evidence="4">DUF3742 family protein</fullName>
    </recommendedName>
</protein>
<evidence type="ECO:0000256" key="1">
    <source>
        <dbReference type="SAM" id="MobiDB-lite"/>
    </source>
</evidence>
<keyword evidence="2" id="KW-1133">Transmembrane helix</keyword>
<proteinExistence type="predicted"/>
<dbReference type="EMBL" id="AAKABP010000004">
    <property type="protein sequence ID" value="ECQ2127082.1"/>
    <property type="molecule type" value="Genomic_DNA"/>
</dbReference>
<feature type="transmembrane region" description="Helical" evidence="2">
    <location>
        <begin position="53"/>
        <end position="77"/>
    </location>
</feature>
<accession>A0A5Y7LDH5</accession>
<evidence type="ECO:0000256" key="2">
    <source>
        <dbReference type="SAM" id="Phobius"/>
    </source>
</evidence>
<evidence type="ECO:0008006" key="4">
    <source>
        <dbReference type="Google" id="ProtNLM"/>
    </source>
</evidence>
<gene>
    <name evidence="3" type="ORF">FZ162_12075</name>
</gene>
<reference evidence="3" key="1">
    <citation type="submission" date="2019-08" db="EMBL/GenBank/DDBJ databases">
        <authorList>
            <consortium name="PulseNet: The National Subtyping Network for Foodborne Disease Surveillance"/>
            <person name="Tarr C.L."/>
            <person name="Trees E."/>
            <person name="Katz L.S."/>
            <person name="Carleton-Romer H.A."/>
            <person name="Stroika S."/>
            <person name="Kucerova Z."/>
            <person name="Roache K.F."/>
            <person name="Sabol A.L."/>
            <person name="Besser J."/>
            <person name="Gerner-Smidt P."/>
        </authorList>
    </citation>
    <scope>NUCLEOTIDE SEQUENCE</scope>
    <source>
        <strain evidence="3">PNUSAS094170</strain>
    </source>
</reference>
<organism evidence="3">
    <name type="scientific">Salmonella enterica</name>
    <name type="common">Salmonella choleraesuis</name>
    <dbReference type="NCBI Taxonomy" id="28901"/>
    <lineage>
        <taxon>Bacteria</taxon>
        <taxon>Pseudomonadati</taxon>
        <taxon>Pseudomonadota</taxon>
        <taxon>Gammaproteobacteria</taxon>
        <taxon>Enterobacterales</taxon>
        <taxon>Enterobacteriaceae</taxon>
        <taxon>Salmonella</taxon>
    </lineage>
</organism>
<feature type="region of interest" description="Disordered" evidence="1">
    <location>
        <begin position="107"/>
        <end position="129"/>
    </location>
</feature>
<comment type="caution">
    <text evidence="3">The sequence shown here is derived from an EMBL/GenBank/DDBJ whole genome shotgun (WGS) entry which is preliminary data.</text>
</comment>
<dbReference type="AlphaFoldDB" id="A0A5Y7LDH5"/>
<keyword evidence="2" id="KW-0812">Transmembrane</keyword>
<sequence>MNAQARGAIAAKLYIKTKSKLIALDQFCVQKTRKHKLPVWAGHLPVITLTGGLVTAMIFGSLLFAGLSLLVFAFVLLTSLSGNNKNSPDSWSDNSWGSSMRDGSEGFGLYTGPANSHIPASRIDNEDDL</sequence>
<evidence type="ECO:0000313" key="3">
    <source>
        <dbReference type="EMBL" id="ECQ2127082.1"/>
    </source>
</evidence>